<feature type="transmembrane region" description="Helical" evidence="1">
    <location>
        <begin position="98"/>
        <end position="115"/>
    </location>
</feature>
<evidence type="ECO:0000256" key="1">
    <source>
        <dbReference type="SAM" id="Phobius"/>
    </source>
</evidence>
<evidence type="ECO:0000313" key="2">
    <source>
        <dbReference type="EMBL" id="KZS04634.1"/>
    </source>
</evidence>
<dbReference type="AlphaFoldDB" id="A0A164M1H5"/>
<dbReference type="Proteomes" id="UP000076858">
    <property type="component" value="Unassembled WGS sequence"/>
</dbReference>
<proteinExistence type="predicted"/>
<keyword evidence="3" id="KW-1185">Reference proteome</keyword>
<dbReference type="EMBL" id="LRGB01003110">
    <property type="protein sequence ID" value="KZS04634.1"/>
    <property type="molecule type" value="Genomic_DNA"/>
</dbReference>
<organism evidence="2 3">
    <name type="scientific">Daphnia magna</name>
    <dbReference type="NCBI Taxonomy" id="35525"/>
    <lineage>
        <taxon>Eukaryota</taxon>
        <taxon>Metazoa</taxon>
        <taxon>Ecdysozoa</taxon>
        <taxon>Arthropoda</taxon>
        <taxon>Crustacea</taxon>
        <taxon>Branchiopoda</taxon>
        <taxon>Diplostraca</taxon>
        <taxon>Cladocera</taxon>
        <taxon>Anomopoda</taxon>
        <taxon>Daphniidae</taxon>
        <taxon>Daphnia</taxon>
    </lineage>
</organism>
<gene>
    <name evidence="2" type="ORF">APZ42_032388</name>
</gene>
<sequence>MFVAGKTNTCHNHKCRARRLFHTRQVSNVCDVCCFVLDLISPPLAPKRFTYPLALNPPPSFFLCFVFLSIPPFFFSFQSTFVSPPPEISVLPKLFSSWFFRSVFLQLYIHIYISIT</sequence>
<keyword evidence="1" id="KW-1133">Transmembrane helix</keyword>
<evidence type="ECO:0000313" key="3">
    <source>
        <dbReference type="Proteomes" id="UP000076858"/>
    </source>
</evidence>
<name>A0A164M1H5_9CRUS</name>
<keyword evidence="1" id="KW-0812">Transmembrane</keyword>
<comment type="caution">
    <text evidence="2">The sequence shown here is derived from an EMBL/GenBank/DDBJ whole genome shotgun (WGS) entry which is preliminary data.</text>
</comment>
<accession>A0A164M1H5</accession>
<feature type="transmembrane region" description="Helical" evidence="1">
    <location>
        <begin position="60"/>
        <end position="77"/>
    </location>
</feature>
<reference evidence="2 3" key="1">
    <citation type="submission" date="2016-03" db="EMBL/GenBank/DDBJ databases">
        <title>EvidentialGene: Evidence-directed Construction of Genes on Genomes.</title>
        <authorList>
            <person name="Gilbert D.G."/>
            <person name="Choi J.-H."/>
            <person name="Mockaitis K."/>
            <person name="Colbourne J."/>
            <person name="Pfrender M."/>
        </authorList>
    </citation>
    <scope>NUCLEOTIDE SEQUENCE [LARGE SCALE GENOMIC DNA]</scope>
    <source>
        <strain evidence="2 3">Xinb3</strain>
        <tissue evidence="2">Complete organism</tissue>
    </source>
</reference>
<protein>
    <submittedName>
        <fullName evidence="2">Uncharacterized protein</fullName>
    </submittedName>
</protein>
<keyword evidence="1" id="KW-0472">Membrane</keyword>